<evidence type="ECO:0000259" key="3">
    <source>
        <dbReference type="PROSITE" id="PS51186"/>
    </source>
</evidence>
<accession>A0AAW4FY42</accession>
<protein>
    <submittedName>
        <fullName evidence="4">GNAT family N-acetyltransferase</fullName>
    </submittedName>
</protein>
<sequence>MIEGEGIPLALVAHEQGEYVGSVLLIEDDLDDRPQYTPWIAALWVEPEMRRNGIAAKLMDAARKEASARGHAFCYLCATPDNSPYYLARGFKQIESEVSGLNLFSISC</sequence>
<dbReference type="Proteomes" id="UP000744980">
    <property type="component" value="Unassembled WGS sequence"/>
</dbReference>
<dbReference type="PANTHER" id="PTHR43877">
    <property type="entry name" value="AMINOALKYLPHOSPHONATE N-ACETYLTRANSFERASE-RELATED-RELATED"/>
    <property type="match status" value="1"/>
</dbReference>
<organism evidence="4 5">
    <name type="scientific">Ensifer canadensis</name>
    <dbReference type="NCBI Taxonomy" id="555315"/>
    <lineage>
        <taxon>Bacteria</taxon>
        <taxon>Pseudomonadati</taxon>
        <taxon>Pseudomonadota</taxon>
        <taxon>Alphaproteobacteria</taxon>
        <taxon>Hyphomicrobiales</taxon>
        <taxon>Rhizobiaceae</taxon>
        <taxon>Sinorhizobium/Ensifer group</taxon>
        <taxon>Ensifer</taxon>
    </lineage>
</organism>
<dbReference type="CDD" id="cd04301">
    <property type="entry name" value="NAT_SF"/>
    <property type="match status" value="1"/>
</dbReference>
<dbReference type="EMBL" id="WXFA01000107">
    <property type="protein sequence ID" value="MBM3096370.1"/>
    <property type="molecule type" value="Genomic_DNA"/>
</dbReference>
<evidence type="ECO:0000313" key="4">
    <source>
        <dbReference type="EMBL" id="MBM3096370.1"/>
    </source>
</evidence>
<keyword evidence="1" id="KW-0808">Transferase</keyword>
<comment type="caution">
    <text evidence="4">The sequence shown here is derived from an EMBL/GenBank/DDBJ whole genome shotgun (WGS) entry which is preliminary data.</text>
</comment>
<dbReference type="Pfam" id="PF13673">
    <property type="entry name" value="Acetyltransf_10"/>
    <property type="match status" value="1"/>
</dbReference>
<dbReference type="AlphaFoldDB" id="A0AAW4FY42"/>
<dbReference type="InterPro" id="IPR016181">
    <property type="entry name" value="Acyl_CoA_acyltransferase"/>
</dbReference>
<dbReference type="PROSITE" id="PS51186">
    <property type="entry name" value="GNAT"/>
    <property type="match status" value="1"/>
</dbReference>
<name>A0AAW4FY42_9HYPH</name>
<feature type="domain" description="N-acetyltransferase" evidence="3">
    <location>
        <begin position="1"/>
        <end position="108"/>
    </location>
</feature>
<reference evidence="4 5" key="1">
    <citation type="submission" date="2020-01" db="EMBL/GenBank/DDBJ databases">
        <title>Draft genome assembly of Ensifer adhaerens T173.</title>
        <authorList>
            <person name="Craig J.E."/>
            <person name="Stinchcombe J.R."/>
        </authorList>
    </citation>
    <scope>NUCLEOTIDE SEQUENCE [LARGE SCALE GENOMIC DNA]</scope>
    <source>
        <strain evidence="4 5">T173</strain>
    </source>
</reference>
<dbReference type="InterPro" id="IPR000182">
    <property type="entry name" value="GNAT_dom"/>
</dbReference>
<dbReference type="SUPFAM" id="SSF55729">
    <property type="entry name" value="Acyl-CoA N-acyltransferases (Nat)"/>
    <property type="match status" value="1"/>
</dbReference>
<keyword evidence="2" id="KW-0012">Acyltransferase</keyword>
<evidence type="ECO:0000256" key="1">
    <source>
        <dbReference type="ARBA" id="ARBA00022679"/>
    </source>
</evidence>
<proteinExistence type="predicted"/>
<evidence type="ECO:0000313" key="5">
    <source>
        <dbReference type="Proteomes" id="UP000744980"/>
    </source>
</evidence>
<dbReference type="InterPro" id="IPR050832">
    <property type="entry name" value="Bact_Acetyltransf"/>
</dbReference>
<gene>
    <name evidence="4" type="ORF">GFB56_37765</name>
</gene>
<keyword evidence="5" id="KW-1185">Reference proteome</keyword>
<evidence type="ECO:0000256" key="2">
    <source>
        <dbReference type="ARBA" id="ARBA00023315"/>
    </source>
</evidence>
<dbReference type="Gene3D" id="3.40.630.30">
    <property type="match status" value="1"/>
</dbReference>
<dbReference type="GO" id="GO:0016747">
    <property type="term" value="F:acyltransferase activity, transferring groups other than amino-acyl groups"/>
    <property type="evidence" value="ECO:0007669"/>
    <property type="project" value="InterPro"/>
</dbReference>